<organism evidence="1 2">
    <name type="scientific">Megasphaera micronuciformis F0359</name>
    <dbReference type="NCBI Taxonomy" id="706434"/>
    <lineage>
        <taxon>Bacteria</taxon>
        <taxon>Bacillati</taxon>
        <taxon>Bacillota</taxon>
        <taxon>Negativicutes</taxon>
        <taxon>Veillonellales</taxon>
        <taxon>Veillonellaceae</taxon>
        <taxon>Megasphaera</taxon>
    </lineage>
</organism>
<dbReference type="STRING" id="706434.HMPREF9429_01548"/>
<dbReference type="Proteomes" id="UP000003195">
    <property type="component" value="Unassembled WGS sequence"/>
</dbReference>
<evidence type="ECO:0000313" key="2">
    <source>
        <dbReference type="Proteomes" id="UP000003195"/>
    </source>
</evidence>
<sequence length="134" mass="15670">MDTLDNLTQFPIYFAPGCKLLQLEPKMTSKVYDYLHKLFGNINLYTRCCGLDDATQQEEEAVFITLCDSCFKVYGDTYANLHMRDFWEVYDEYKSIYPLENEAEVREALQHTMVGVYPKEGIKAWFSNFSSKRA</sequence>
<comment type="caution">
    <text evidence="1">The sequence shown here is derived from an EMBL/GenBank/DDBJ whole genome shotgun (WGS) entry which is preliminary data.</text>
</comment>
<accession>E2ZDP3</accession>
<keyword evidence="2" id="KW-1185">Reference proteome</keyword>
<reference evidence="1 2" key="1">
    <citation type="submission" date="2010-08" db="EMBL/GenBank/DDBJ databases">
        <authorList>
            <person name="Weinstock G."/>
            <person name="Sodergren E."/>
            <person name="Clifton S."/>
            <person name="Fulton L."/>
            <person name="Fulton B."/>
            <person name="Courtney L."/>
            <person name="Fronick C."/>
            <person name="Harrison M."/>
            <person name="Strong C."/>
            <person name="Farmer C."/>
            <person name="Delahaunty K."/>
            <person name="Markovic C."/>
            <person name="Hall O."/>
            <person name="Minx P."/>
            <person name="Tomlinson C."/>
            <person name="Mitreva M."/>
            <person name="Hou S."/>
            <person name="Chen J."/>
            <person name="Wollam A."/>
            <person name="Pepin K.H."/>
            <person name="Johnson M."/>
            <person name="Bhonagiri V."/>
            <person name="Zhang X."/>
            <person name="Suruliraj S."/>
            <person name="Warren W."/>
            <person name="Chinwalla A."/>
            <person name="Mardis E.R."/>
            <person name="Wilson R.K."/>
        </authorList>
    </citation>
    <scope>NUCLEOTIDE SEQUENCE [LARGE SCALE GENOMIC DNA]</scope>
    <source>
        <strain evidence="1 2">F0359</strain>
    </source>
</reference>
<dbReference type="EMBL" id="AECS01000039">
    <property type="protein sequence ID" value="EFQ03605.1"/>
    <property type="molecule type" value="Genomic_DNA"/>
</dbReference>
<name>E2ZDP3_9FIRM</name>
<proteinExistence type="predicted"/>
<dbReference type="RefSeq" id="WP_006942818.1">
    <property type="nucleotide sequence ID" value="NZ_GL538208.1"/>
</dbReference>
<evidence type="ECO:0000313" key="1">
    <source>
        <dbReference type="EMBL" id="EFQ03605.1"/>
    </source>
</evidence>
<dbReference type="AlphaFoldDB" id="E2ZDP3"/>
<protein>
    <submittedName>
        <fullName evidence="1">Uncharacterized protein</fullName>
    </submittedName>
</protein>
<gene>
    <name evidence="1" type="ORF">HMPREF9429_01548</name>
</gene>
<dbReference type="HOGENOM" id="CLU_1893720_0_0_9"/>
<dbReference type="OrthoDB" id="5241828at2"/>